<dbReference type="SUPFAM" id="SSF50129">
    <property type="entry name" value="GroES-like"/>
    <property type="match status" value="1"/>
</dbReference>
<dbReference type="InterPro" id="IPR045010">
    <property type="entry name" value="MDR_fam"/>
</dbReference>
<reference evidence="4 5" key="1">
    <citation type="submission" date="2017-11" db="EMBL/GenBank/DDBJ databases">
        <title>Bradyrhizobium forestalis sp. nov., an efficient nitrogen-fixing bacterium isolated from nodules of forest legume species in the Amazon.</title>
        <authorList>
            <person name="Costa E.M."/>
            <person name="Guimaraes A."/>
            <person name="Carvalho T.S."/>
            <person name="Rodrigues T.L."/>
            <person name="Ribeiro P.R.A."/>
            <person name="Lebbe L."/>
            <person name="Willems A."/>
            <person name="Moreira F.M.S."/>
        </authorList>
    </citation>
    <scope>NUCLEOTIDE SEQUENCE [LARGE SCALE GENOMIC DNA]</scope>
    <source>
        <strain evidence="4 5">INPA54B</strain>
    </source>
</reference>
<accession>A0A2M8RCB8</accession>
<dbReference type="PANTHER" id="PTHR43205:SF7">
    <property type="entry name" value="PROSTAGLANDIN REDUCTASE 1"/>
    <property type="match status" value="1"/>
</dbReference>
<organism evidence="4 5">
    <name type="scientific">Bradyrhizobium forestalis</name>
    <dbReference type="NCBI Taxonomy" id="1419263"/>
    <lineage>
        <taxon>Bacteria</taxon>
        <taxon>Pseudomonadati</taxon>
        <taxon>Pseudomonadota</taxon>
        <taxon>Alphaproteobacteria</taxon>
        <taxon>Hyphomicrobiales</taxon>
        <taxon>Nitrobacteraceae</taxon>
        <taxon>Bradyrhizobium</taxon>
    </lineage>
</organism>
<evidence type="ECO:0000259" key="3">
    <source>
        <dbReference type="SMART" id="SM00829"/>
    </source>
</evidence>
<proteinExistence type="predicted"/>
<dbReference type="EMBL" id="PGVG01000006">
    <property type="protein sequence ID" value="PJG55460.1"/>
    <property type="molecule type" value="Genomic_DNA"/>
</dbReference>
<name>A0A2M8RCB8_9BRAD</name>
<dbReference type="Pfam" id="PF00107">
    <property type="entry name" value="ADH_zinc_N"/>
    <property type="match status" value="1"/>
</dbReference>
<dbReference type="OrthoDB" id="9805663at2"/>
<dbReference type="SUPFAM" id="SSF51735">
    <property type="entry name" value="NAD(P)-binding Rossmann-fold domains"/>
    <property type="match status" value="1"/>
</dbReference>
<dbReference type="InterPro" id="IPR011032">
    <property type="entry name" value="GroES-like_sf"/>
</dbReference>
<keyword evidence="1" id="KW-0560">Oxidoreductase</keyword>
<dbReference type="Proteomes" id="UP000231194">
    <property type="component" value="Unassembled WGS sequence"/>
</dbReference>
<dbReference type="SMART" id="SM00829">
    <property type="entry name" value="PKS_ER"/>
    <property type="match status" value="1"/>
</dbReference>
<evidence type="ECO:0000256" key="1">
    <source>
        <dbReference type="ARBA" id="ARBA00023002"/>
    </source>
</evidence>
<feature type="domain" description="Enoyl reductase (ER)" evidence="3">
    <location>
        <begin position="29"/>
        <end position="347"/>
    </location>
</feature>
<dbReference type="InterPro" id="IPR041694">
    <property type="entry name" value="ADH_N_2"/>
</dbReference>
<comment type="caution">
    <text evidence="4">The sequence shown here is derived from an EMBL/GenBank/DDBJ whole genome shotgun (WGS) entry which is preliminary data.</text>
</comment>
<feature type="compositionally biased region" description="Polar residues" evidence="2">
    <location>
        <begin position="1"/>
        <end position="16"/>
    </location>
</feature>
<dbReference type="InterPro" id="IPR036291">
    <property type="entry name" value="NAD(P)-bd_dom_sf"/>
</dbReference>
<keyword evidence="5" id="KW-1185">Reference proteome</keyword>
<dbReference type="GO" id="GO:0016628">
    <property type="term" value="F:oxidoreductase activity, acting on the CH-CH group of donors, NAD or NADP as acceptor"/>
    <property type="evidence" value="ECO:0007669"/>
    <property type="project" value="InterPro"/>
</dbReference>
<dbReference type="InterPro" id="IPR013149">
    <property type="entry name" value="ADH-like_C"/>
</dbReference>
<dbReference type="Pfam" id="PF16884">
    <property type="entry name" value="ADH_N_2"/>
    <property type="match status" value="1"/>
</dbReference>
<sequence>MTATSSQEEAMSQGQHSGKRIVLAARPVGEPKPSDFRLEEFAVPTPGAGEVLLRTIWLSLDPYMRGRMSEGPSYAAPVPIGGVMEGEAVSEVAASSNPDFAVGDIVRIRSGWQTHAISNGKGLIKVDPKLGPISTSIGVLGMPGMTAYTGLLDIGKPQPGETVVVAGASGAVGSAVGQIAKIKGARAVGIAGGKDKCDYVVKELGFDECLDHRETDFPAKLKFACPKGIDVYFENVGGAVFEAVFPLLNPFARVPVCGLIAHYNDTEAKPPKWAGAMMRNILTKRLTFRGFIVSDFASRHGDFLRDMSAWVRDGKVKYKEFVTESLESAPGAFMGLLKGANFGKQLVRVGPDKA</sequence>
<dbReference type="Gene3D" id="3.40.50.720">
    <property type="entry name" value="NAD(P)-binding Rossmann-like Domain"/>
    <property type="match status" value="1"/>
</dbReference>
<protein>
    <submittedName>
        <fullName evidence="4">NADP-dependent oxidoreductase</fullName>
    </submittedName>
</protein>
<dbReference type="InterPro" id="IPR020843">
    <property type="entry name" value="ER"/>
</dbReference>
<gene>
    <name evidence="4" type="ORF">CVM73_10435</name>
</gene>
<evidence type="ECO:0000313" key="4">
    <source>
        <dbReference type="EMBL" id="PJG55460.1"/>
    </source>
</evidence>
<dbReference type="AlphaFoldDB" id="A0A2M8RCB8"/>
<feature type="region of interest" description="Disordered" evidence="2">
    <location>
        <begin position="1"/>
        <end position="21"/>
    </location>
</feature>
<dbReference type="Gene3D" id="3.90.180.10">
    <property type="entry name" value="Medium-chain alcohol dehydrogenases, catalytic domain"/>
    <property type="match status" value="1"/>
</dbReference>
<evidence type="ECO:0000256" key="2">
    <source>
        <dbReference type="SAM" id="MobiDB-lite"/>
    </source>
</evidence>
<dbReference type="PANTHER" id="PTHR43205">
    <property type="entry name" value="PROSTAGLANDIN REDUCTASE"/>
    <property type="match status" value="1"/>
</dbReference>
<evidence type="ECO:0000313" key="5">
    <source>
        <dbReference type="Proteomes" id="UP000231194"/>
    </source>
</evidence>
<dbReference type="CDD" id="cd05288">
    <property type="entry name" value="PGDH"/>
    <property type="match status" value="1"/>
</dbReference>
<dbReference type="FunFam" id="3.40.50.720:FF:000121">
    <property type="entry name" value="Prostaglandin reductase 2"/>
    <property type="match status" value="1"/>
</dbReference>